<dbReference type="RefSeq" id="WP_071969472.1">
    <property type="nucleotide sequence ID" value="NZ_CP018076.1"/>
</dbReference>
<dbReference type="KEGG" id="suam:BOO69_00935"/>
<evidence type="ECO:0000313" key="3">
    <source>
        <dbReference type="Proteomes" id="UP000181897"/>
    </source>
</evidence>
<dbReference type="AlphaFoldDB" id="A0A1J0WCT3"/>
<evidence type="ECO:0000256" key="1">
    <source>
        <dbReference type="SAM" id="Phobius"/>
    </source>
</evidence>
<reference evidence="2 3" key="1">
    <citation type="submission" date="2016-11" db="EMBL/GenBank/DDBJ databases">
        <title>Complete genome sequence of Sulfitobacter sp. AM1-D1, a toxic bacteria associated with marine dinoflagellate Alexandrium minutum in East China Sea.</title>
        <authorList>
            <person name="Yang Q."/>
            <person name="Zhang X."/>
            <person name="Tian X."/>
        </authorList>
    </citation>
    <scope>NUCLEOTIDE SEQUENCE [LARGE SCALE GENOMIC DNA]</scope>
    <source>
        <strain evidence="2 3">AM1-D1</strain>
    </source>
</reference>
<evidence type="ECO:0000313" key="2">
    <source>
        <dbReference type="EMBL" id="APE42129.1"/>
    </source>
</evidence>
<feature type="transmembrane region" description="Helical" evidence="1">
    <location>
        <begin position="12"/>
        <end position="30"/>
    </location>
</feature>
<accession>A0A1J0WCT3</accession>
<feature type="transmembrane region" description="Helical" evidence="1">
    <location>
        <begin position="36"/>
        <end position="55"/>
    </location>
</feature>
<protein>
    <submittedName>
        <fullName evidence="2">Uncharacterized protein</fullName>
    </submittedName>
</protein>
<keyword evidence="1" id="KW-0812">Transmembrane</keyword>
<dbReference type="EMBL" id="CP018076">
    <property type="protein sequence ID" value="APE42129.1"/>
    <property type="molecule type" value="Genomic_DNA"/>
</dbReference>
<keyword evidence="3" id="KW-1185">Reference proteome</keyword>
<name>A0A1J0WCT3_9RHOB</name>
<organism evidence="2 3">
    <name type="scientific">Sulfitobacter alexandrii</name>
    <dbReference type="NCBI Taxonomy" id="1917485"/>
    <lineage>
        <taxon>Bacteria</taxon>
        <taxon>Pseudomonadati</taxon>
        <taxon>Pseudomonadota</taxon>
        <taxon>Alphaproteobacteria</taxon>
        <taxon>Rhodobacterales</taxon>
        <taxon>Roseobacteraceae</taxon>
        <taxon>Sulfitobacter</taxon>
    </lineage>
</organism>
<gene>
    <name evidence="2" type="ORF">BOO69_00935</name>
</gene>
<keyword evidence="1" id="KW-0472">Membrane</keyword>
<sequence length="83" mass="9381">MAGRPKSEVPLWPLGLLALTALLLLVSPLISIPRWLLVAVLVVGSFLAFAFKWYLMFKATDRWDVKQAVMRKRVIDGLKSKDD</sequence>
<dbReference type="Proteomes" id="UP000181897">
    <property type="component" value="Chromosome"/>
</dbReference>
<keyword evidence="1" id="KW-1133">Transmembrane helix</keyword>
<proteinExistence type="predicted"/>
<dbReference type="STRING" id="1917485.BOO69_00935"/>